<evidence type="ECO:0000313" key="10">
    <source>
        <dbReference type="EMBL" id="RWS09482.1"/>
    </source>
</evidence>
<dbReference type="GO" id="GO:0016485">
    <property type="term" value="P:protein processing"/>
    <property type="evidence" value="ECO:0007669"/>
    <property type="project" value="InterPro"/>
</dbReference>
<dbReference type="GO" id="GO:0034205">
    <property type="term" value="P:amyloid-beta formation"/>
    <property type="evidence" value="ECO:0007669"/>
    <property type="project" value="TreeGrafter"/>
</dbReference>
<keyword evidence="5 8" id="KW-1133">Transmembrane helix</keyword>
<evidence type="ECO:0000256" key="1">
    <source>
        <dbReference type="ARBA" id="ARBA00008604"/>
    </source>
</evidence>
<name>A0A3S3PGZ6_9ACAR</name>
<dbReference type="PANTHER" id="PTHR10202">
    <property type="entry name" value="PRESENILIN"/>
    <property type="match status" value="1"/>
</dbReference>
<dbReference type="Gene3D" id="1.10.472.100">
    <property type="entry name" value="Presenilin"/>
    <property type="match status" value="1"/>
</dbReference>
<evidence type="ECO:0000313" key="9">
    <source>
        <dbReference type="EMBL" id="RWS05408.1"/>
    </source>
</evidence>
<organism evidence="10 11">
    <name type="scientific">Dinothrombium tinctorium</name>
    <dbReference type="NCBI Taxonomy" id="1965070"/>
    <lineage>
        <taxon>Eukaryota</taxon>
        <taxon>Metazoa</taxon>
        <taxon>Ecdysozoa</taxon>
        <taxon>Arthropoda</taxon>
        <taxon>Chelicerata</taxon>
        <taxon>Arachnida</taxon>
        <taxon>Acari</taxon>
        <taxon>Acariformes</taxon>
        <taxon>Trombidiformes</taxon>
        <taxon>Prostigmata</taxon>
        <taxon>Anystina</taxon>
        <taxon>Parasitengona</taxon>
        <taxon>Trombidioidea</taxon>
        <taxon>Trombidiidae</taxon>
        <taxon>Dinothrombium</taxon>
    </lineage>
</organism>
<comment type="similarity">
    <text evidence="1 8">Belongs to the peptidase A22A family.</text>
</comment>
<keyword evidence="8" id="KW-0378">Hydrolase</keyword>
<keyword evidence="7 8" id="KW-0472">Membrane</keyword>
<dbReference type="OrthoDB" id="6418340at2759"/>
<sequence>MATIERTSFNEIEFCSQSINCLNEGSKQKNNILEEQNRLKYGAFHVINICTPVCITMVLIVLVLKTVPSYSSTSMNLLYTPFSENVSSTMRRTTNSLLNASIFISIIIFTTSALLLLYSFNCYRFIICWLTFTTFMVLTFFTVTFASETFLSLNFPIDSLTVSMCIWNFGIMGMIAIYWKAALKIQQIYLIYISVLMALTFVKHLPEWTGWFVLIVLVVWDILAVLAPNGPLRLFVETAKQRNDSVPPALIYASFVDTIAEDLQESFQSDKNRKGIKLGLGDFIFYGVFVGKASMSEDCFIILSCMLAILIGLSITSVLLTVYNRILPALPISITFGLLIYFSSELFVRKFLINFAQKQIFI</sequence>
<dbReference type="GO" id="GO:0006509">
    <property type="term" value="P:membrane protein ectodomain proteolysis"/>
    <property type="evidence" value="ECO:0007669"/>
    <property type="project" value="TreeGrafter"/>
</dbReference>
<dbReference type="InterPro" id="IPR001108">
    <property type="entry name" value="Peptidase_A22A"/>
</dbReference>
<keyword evidence="4 8" id="KW-0914">Notch signaling pathway</keyword>
<comment type="function">
    <text evidence="8">Probable subunit of the gamma-secretase complex, an endoprotease complex that catalyzes the intramembrane cleavage of integral membrane proteins such as Notch receptors.</text>
</comment>
<dbReference type="InterPro" id="IPR042524">
    <property type="entry name" value="Presenilin_C"/>
</dbReference>
<comment type="subcellular location">
    <subcellularLocation>
        <location evidence="8">Endoplasmic reticulum membrane</location>
        <topology evidence="8">Multi-pass membrane protein</topology>
    </subcellularLocation>
    <subcellularLocation>
        <location evidence="8">Golgi apparatus membrane</location>
        <topology evidence="8">Multi-pass membrane protein</topology>
    </subcellularLocation>
</comment>
<dbReference type="GO" id="GO:0070765">
    <property type="term" value="C:gamma-secretase complex"/>
    <property type="evidence" value="ECO:0007669"/>
    <property type="project" value="TreeGrafter"/>
</dbReference>
<evidence type="ECO:0000256" key="2">
    <source>
        <dbReference type="ARBA" id="ARBA00022692"/>
    </source>
</evidence>
<keyword evidence="11" id="KW-1185">Reference proteome</keyword>
<evidence type="ECO:0000313" key="11">
    <source>
        <dbReference type="Proteomes" id="UP000285301"/>
    </source>
</evidence>
<evidence type="ECO:0000256" key="5">
    <source>
        <dbReference type="ARBA" id="ARBA00022989"/>
    </source>
</evidence>
<dbReference type="PANTHER" id="PTHR10202:SF13">
    <property type="entry name" value="PRESENILIN HOMOLOG"/>
    <property type="match status" value="1"/>
</dbReference>
<gene>
    <name evidence="9" type="ORF">B4U79_01999</name>
    <name evidence="10" type="ORF">B4U79_10154</name>
</gene>
<feature type="transmembrane region" description="Helical" evidence="8">
    <location>
        <begin position="97"/>
        <end position="118"/>
    </location>
</feature>
<dbReference type="Proteomes" id="UP000285301">
    <property type="component" value="Unassembled WGS sequence"/>
</dbReference>
<feature type="transmembrane region" description="Helical" evidence="8">
    <location>
        <begin position="125"/>
        <end position="147"/>
    </location>
</feature>
<reference evidence="10" key="2">
    <citation type="submission" date="2018-11" db="EMBL/GenBank/DDBJ databases">
        <title>Trombidioid mite genomics.</title>
        <authorList>
            <person name="Dong X."/>
        </authorList>
    </citation>
    <scope>NUCLEOTIDE SEQUENCE</scope>
    <source>
        <strain evidence="10">UoL-WK</strain>
    </source>
</reference>
<evidence type="ECO:0000256" key="7">
    <source>
        <dbReference type="ARBA" id="ARBA00023136"/>
    </source>
</evidence>
<feature type="transmembrane region" description="Helical" evidence="8">
    <location>
        <begin position="300"/>
        <end position="323"/>
    </location>
</feature>
<evidence type="ECO:0000256" key="8">
    <source>
        <dbReference type="RuleBase" id="RU361148"/>
    </source>
</evidence>
<keyword evidence="3 8" id="KW-0256">Endoplasmic reticulum</keyword>
<comment type="caution">
    <text evidence="10">The sequence shown here is derived from an EMBL/GenBank/DDBJ whole genome shotgun (WGS) entry which is preliminary data.</text>
</comment>
<comment type="domain">
    <text evidence="8">The PAL motif is required for normal active site conformation.</text>
</comment>
<dbReference type="STRING" id="1965070.A0A3S3PGZ6"/>
<feature type="transmembrane region" description="Helical" evidence="8">
    <location>
        <begin position="43"/>
        <end position="64"/>
    </location>
</feature>
<dbReference type="GO" id="GO:0000139">
    <property type="term" value="C:Golgi membrane"/>
    <property type="evidence" value="ECO:0007669"/>
    <property type="project" value="UniProtKB-SubCell"/>
</dbReference>
<dbReference type="Pfam" id="PF01080">
    <property type="entry name" value="Presenilin"/>
    <property type="match status" value="2"/>
</dbReference>
<dbReference type="PRINTS" id="PR01072">
    <property type="entry name" value="PRESENILIN"/>
</dbReference>
<protein>
    <recommendedName>
        <fullName evidence="8">Presenilin</fullName>
        <ecNumber evidence="8">3.4.23.-</ecNumber>
    </recommendedName>
</protein>
<dbReference type="SMART" id="SM00730">
    <property type="entry name" value="PSN"/>
    <property type="match status" value="1"/>
</dbReference>
<evidence type="ECO:0000256" key="6">
    <source>
        <dbReference type="ARBA" id="ARBA00023034"/>
    </source>
</evidence>
<accession>A0A3S3PGZ6</accession>
<evidence type="ECO:0000256" key="4">
    <source>
        <dbReference type="ARBA" id="ARBA00022976"/>
    </source>
</evidence>
<keyword evidence="2 8" id="KW-0812">Transmembrane</keyword>
<dbReference type="GO" id="GO:0055074">
    <property type="term" value="P:calcium ion homeostasis"/>
    <property type="evidence" value="ECO:0007669"/>
    <property type="project" value="TreeGrafter"/>
</dbReference>
<feature type="transmembrane region" description="Helical" evidence="8">
    <location>
        <begin position="211"/>
        <end position="232"/>
    </location>
</feature>
<dbReference type="GO" id="GO:0042500">
    <property type="term" value="F:aspartic endopeptidase activity, intramembrane cleaving"/>
    <property type="evidence" value="ECO:0007669"/>
    <property type="project" value="InterPro"/>
</dbReference>
<dbReference type="AlphaFoldDB" id="A0A3S3PGZ6"/>
<reference evidence="10 11" key="1">
    <citation type="journal article" date="2018" name="Gigascience">
        <title>Genomes of trombidid mites reveal novel predicted allergens and laterally-transferred genes associated with secondary metabolism.</title>
        <authorList>
            <person name="Dong X."/>
            <person name="Chaisiri K."/>
            <person name="Xia D."/>
            <person name="Armstrong S.D."/>
            <person name="Fang Y."/>
            <person name="Donnelly M.J."/>
            <person name="Kadowaki T."/>
            <person name="McGarry J.W."/>
            <person name="Darby A.C."/>
            <person name="Makepeace B.L."/>
        </authorList>
    </citation>
    <scope>NUCLEOTIDE SEQUENCE [LARGE SCALE GENOMIC DNA]</scope>
    <source>
        <strain evidence="10">UoL-WK</strain>
    </source>
</reference>
<keyword evidence="6 8" id="KW-0333">Golgi apparatus</keyword>
<dbReference type="EMBL" id="NCKU01004808">
    <property type="protein sequence ID" value="RWS05408.1"/>
    <property type="molecule type" value="Genomic_DNA"/>
</dbReference>
<feature type="transmembrane region" description="Helical" evidence="8">
    <location>
        <begin position="188"/>
        <end position="205"/>
    </location>
</feature>
<evidence type="ECO:0000256" key="3">
    <source>
        <dbReference type="ARBA" id="ARBA00022824"/>
    </source>
</evidence>
<dbReference type="EC" id="3.4.23.-" evidence="8"/>
<proteinExistence type="inferred from homology"/>
<feature type="transmembrane region" description="Helical" evidence="8">
    <location>
        <begin position="159"/>
        <end position="179"/>
    </location>
</feature>
<feature type="transmembrane region" description="Helical" evidence="8">
    <location>
        <begin position="329"/>
        <end position="348"/>
    </location>
</feature>
<dbReference type="GO" id="GO:0007219">
    <property type="term" value="P:Notch signaling pathway"/>
    <property type="evidence" value="ECO:0007669"/>
    <property type="project" value="UniProtKB-KW"/>
</dbReference>
<dbReference type="GO" id="GO:0005789">
    <property type="term" value="C:endoplasmic reticulum membrane"/>
    <property type="evidence" value="ECO:0007669"/>
    <property type="project" value="UniProtKB-SubCell"/>
</dbReference>
<keyword evidence="8" id="KW-0645">Protease</keyword>
<dbReference type="EMBL" id="NCKU01002484">
    <property type="protein sequence ID" value="RWS09482.1"/>
    <property type="molecule type" value="Genomic_DNA"/>
</dbReference>
<comment type="subunit">
    <text evidence="8">Homodimer.</text>
</comment>
<dbReference type="InterPro" id="IPR006639">
    <property type="entry name" value="Preselin/SPP"/>
</dbReference>